<proteinExistence type="predicted"/>
<gene>
    <name evidence="1" type="ORF">MML48_5g00009986</name>
</gene>
<dbReference type="EMBL" id="CM043019">
    <property type="protein sequence ID" value="KAI4460555.1"/>
    <property type="molecule type" value="Genomic_DNA"/>
</dbReference>
<accession>A0ACB9T1B0</accession>
<protein>
    <submittedName>
        <fullName evidence="1">Rag1-activating protein 1</fullName>
    </submittedName>
</protein>
<evidence type="ECO:0000313" key="2">
    <source>
        <dbReference type="Proteomes" id="UP001056778"/>
    </source>
</evidence>
<keyword evidence="2" id="KW-1185">Reference proteome</keyword>
<organism evidence="1 2">
    <name type="scientific">Holotrichia oblita</name>
    <name type="common">Chafer beetle</name>
    <dbReference type="NCBI Taxonomy" id="644536"/>
    <lineage>
        <taxon>Eukaryota</taxon>
        <taxon>Metazoa</taxon>
        <taxon>Ecdysozoa</taxon>
        <taxon>Arthropoda</taxon>
        <taxon>Hexapoda</taxon>
        <taxon>Insecta</taxon>
        <taxon>Pterygota</taxon>
        <taxon>Neoptera</taxon>
        <taxon>Endopterygota</taxon>
        <taxon>Coleoptera</taxon>
        <taxon>Polyphaga</taxon>
        <taxon>Scarabaeiformia</taxon>
        <taxon>Scarabaeidae</taxon>
        <taxon>Melolonthinae</taxon>
        <taxon>Holotrichia</taxon>
    </lineage>
</organism>
<evidence type="ECO:0000313" key="1">
    <source>
        <dbReference type="EMBL" id="KAI4460555.1"/>
    </source>
</evidence>
<comment type="caution">
    <text evidence="1">The sequence shown here is derived from an EMBL/GenBank/DDBJ whole genome shotgun (WGS) entry which is preliminary data.</text>
</comment>
<reference evidence="1" key="1">
    <citation type="submission" date="2022-04" db="EMBL/GenBank/DDBJ databases">
        <title>Chromosome-scale genome assembly of Holotrichia oblita Faldermann.</title>
        <authorList>
            <person name="Rongchong L."/>
        </authorList>
    </citation>
    <scope>NUCLEOTIDE SEQUENCE</scope>
    <source>
        <strain evidence="1">81SQS9</strain>
    </source>
</reference>
<dbReference type="Proteomes" id="UP001056778">
    <property type="component" value="Chromosome 5"/>
</dbReference>
<sequence length="228" mass="25622">MRAVITTEESMYTDSLKGILATTADINVITVFIRLVSIIICKGIVRKRGTGDMSPFPFISGHLSTSLWLRYGMLIDDFSLIFVNTIGSLLFLGYTVVFYYYSIKRSMIVKQFTGCMLLLMIAIIYSAWSEDEVTVRKRIGTLCCVITVIFFAAPLTTVIHVLKTKSTDSLPFPIILTGFIVTSQWYAYGVLLNDEFIQIPNFLGTVLTFSQLCLFCIYASKSQDVENV</sequence>
<name>A0ACB9T1B0_HOLOL</name>